<feature type="region of interest" description="Disordered" evidence="1">
    <location>
        <begin position="295"/>
        <end position="346"/>
    </location>
</feature>
<reference evidence="3 4" key="1">
    <citation type="submission" date="2019-07" db="EMBL/GenBank/DDBJ databases">
        <title>De Novo Assembly of kiwifruit Actinidia rufa.</title>
        <authorList>
            <person name="Sugita-Konishi S."/>
            <person name="Sato K."/>
            <person name="Mori E."/>
            <person name="Abe Y."/>
            <person name="Kisaki G."/>
            <person name="Hamano K."/>
            <person name="Suezawa K."/>
            <person name="Otani M."/>
            <person name="Fukuda T."/>
            <person name="Manabe T."/>
            <person name="Gomi K."/>
            <person name="Tabuchi M."/>
            <person name="Akimitsu K."/>
            <person name="Kataoka I."/>
        </authorList>
    </citation>
    <scope>NUCLEOTIDE SEQUENCE [LARGE SCALE GENOMIC DNA]</scope>
    <source>
        <strain evidence="4">cv. Fuchu</strain>
    </source>
</reference>
<sequence length="819" mass="90894">MDCNKEEAIRAKESAFKLIGEAHMVLSDQGKRSLYDNKCRVSMRKTATKPPPPQFNQNPSDRKQNMSTQPQPSSTSGRQTFWTSCPFCNMRYQYYRDFVNRALRCQKCVKPFIAYDLGAYGVPPGSNFDKPAFPQQNQSQSQGFCKVGSQSTGGFPPPQMRSQGSFNSKTVQSEPVSRTGTNAEVDGGSMTKDKDWCDKGGGKERVGSANVDAVKPKESGTSRNTMRKRRRKLVVESSESCDTATSADTEDDVIIPENSGDSAGGNSGLNDVHPRRSFRKRRHVSYNESLGGDDNIVNHLKRSRGNGSVGDSKEELKGENVNNGVSKAENSSGFTADKEDTQRKRNSHLERSFLNKSGKDAEHDVTEVEGDMAGHDAKTCEVIDDTESDSNSTCAPDSVFYECPDPESPEKGVKAMSSAEKLNIPDKCVSFEGKNDPEKETFILRRSPRKLDNKDKKQNQMNASQCPTQGGIDKDLDSGKNEKCVDFTPSKGSSPSSCGDEKIKLPMKNASPQNREKIPNISQSFSLGGKILEVFHNFNGDKSEGKFKLHQIWALYNEDGLPKNYAQVKKIKSDPFILHVDMLEECTISKDRAQTVCCGTFKLQTGKARVFSPSSFSHLVRPECIGKNEFKIFPRVGEVWALYKDWNADASCSDLKKGKYQIVEVFEENGNCMKVSFLIQLNGFKSVFKTPRRHRSSSVMEIPLVELARFSHQIPSFKLTEEKNGLLRGCWELDPAAIPVPVKQLKNAGCNIKSAAALFYLKFSMDSCYHPVKSATVSLCLHIVISAGYFLWLQLASGYANKPLSAHAICFVFFSFLGK</sequence>
<feature type="compositionally biased region" description="Polar residues" evidence="1">
    <location>
        <begin position="237"/>
        <end position="247"/>
    </location>
</feature>
<feature type="region of interest" description="Disordered" evidence="1">
    <location>
        <begin position="42"/>
        <end position="79"/>
    </location>
</feature>
<accession>A0A7J0EZY1</accession>
<evidence type="ECO:0000313" key="3">
    <source>
        <dbReference type="EMBL" id="GFY91992.1"/>
    </source>
</evidence>
<feature type="compositionally biased region" description="Polar residues" evidence="1">
    <location>
        <begin position="320"/>
        <end position="334"/>
    </location>
</feature>
<evidence type="ECO:0000259" key="2">
    <source>
        <dbReference type="Pfam" id="PF11926"/>
    </source>
</evidence>
<feature type="compositionally biased region" description="Basic and acidic residues" evidence="1">
    <location>
        <begin position="472"/>
        <end position="485"/>
    </location>
</feature>
<organism evidence="3 4">
    <name type="scientific">Actinidia rufa</name>
    <dbReference type="NCBI Taxonomy" id="165716"/>
    <lineage>
        <taxon>Eukaryota</taxon>
        <taxon>Viridiplantae</taxon>
        <taxon>Streptophyta</taxon>
        <taxon>Embryophyta</taxon>
        <taxon>Tracheophyta</taxon>
        <taxon>Spermatophyta</taxon>
        <taxon>Magnoliopsida</taxon>
        <taxon>eudicotyledons</taxon>
        <taxon>Gunneridae</taxon>
        <taxon>Pentapetalae</taxon>
        <taxon>asterids</taxon>
        <taxon>Ericales</taxon>
        <taxon>Actinidiaceae</taxon>
        <taxon>Actinidia</taxon>
    </lineage>
</organism>
<dbReference type="EMBL" id="BJWL01000008">
    <property type="protein sequence ID" value="GFY91992.1"/>
    <property type="molecule type" value="Genomic_DNA"/>
</dbReference>
<feature type="region of interest" description="Disordered" evidence="1">
    <location>
        <begin position="134"/>
        <end position="282"/>
    </location>
</feature>
<feature type="compositionally biased region" description="Basic and acidic residues" evidence="1">
    <location>
        <begin position="336"/>
        <end position="346"/>
    </location>
</feature>
<proteinExistence type="predicted"/>
<keyword evidence="3" id="KW-0346">Stress response</keyword>
<feature type="compositionally biased region" description="Polar residues" evidence="1">
    <location>
        <begin position="459"/>
        <end position="468"/>
    </location>
</feature>
<gene>
    <name evidence="3" type="ORF">Acr_08g0003880</name>
</gene>
<protein>
    <submittedName>
        <fullName evidence="3">Heat shock protein DnaJ with tetratricopeptide repeat-containing protein</fullName>
    </submittedName>
</protein>
<feature type="compositionally biased region" description="Basic and acidic residues" evidence="1">
    <location>
        <begin position="439"/>
        <end position="458"/>
    </location>
</feature>
<evidence type="ECO:0000313" key="4">
    <source>
        <dbReference type="Proteomes" id="UP000585474"/>
    </source>
</evidence>
<feature type="compositionally biased region" description="Basic and acidic residues" evidence="1">
    <location>
        <begin position="191"/>
        <end position="206"/>
    </location>
</feature>
<dbReference type="Pfam" id="PF11926">
    <property type="entry name" value="DUF3444"/>
    <property type="match status" value="1"/>
</dbReference>
<comment type="caution">
    <text evidence="3">The sequence shown here is derived from an EMBL/GenBank/DDBJ whole genome shotgun (WGS) entry which is preliminary data.</text>
</comment>
<feature type="domain" description="DUF3444" evidence="2">
    <location>
        <begin position="535"/>
        <end position="722"/>
    </location>
</feature>
<dbReference type="InterPro" id="IPR024593">
    <property type="entry name" value="DUF3444"/>
</dbReference>
<name>A0A7J0EZY1_9ERIC</name>
<keyword evidence="4" id="KW-1185">Reference proteome</keyword>
<evidence type="ECO:0000256" key="1">
    <source>
        <dbReference type="SAM" id="MobiDB-lite"/>
    </source>
</evidence>
<dbReference type="AlphaFoldDB" id="A0A7J0EZY1"/>
<dbReference type="PANTHER" id="PTHR45089">
    <property type="entry name" value="DNAJ HEAT SHOCK AMINO-TERMINAL DOMAIN PROTEIN-RELATED"/>
    <property type="match status" value="1"/>
</dbReference>
<dbReference type="Proteomes" id="UP000585474">
    <property type="component" value="Unassembled WGS sequence"/>
</dbReference>
<feature type="compositionally biased region" description="Polar residues" evidence="1">
    <location>
        <begin position="55"/>
        <end position="79"/>
    </location>
</feature>
<dbReference type="OrthoDB" id="10250354at2759"/>
<dbReference type="PANTHER" id="PTHR45089:SF59">
    <property type="entry name" value="DNAJ HEAT SHOCK N-TERMINAL DOMAIN-CONTAINING PROTEIN"/>
    <property type="match status" value="1"/>
</dbReference>
<feature type="compositionally biased region" description="Polar residues" evidence="1">
    <location>
        <begin position="160"/>
        <end position="182"/>
    </location>
</feature>
<feature type="region of interest" description="Disordered" evidence="1">
    <location>
        <begin position="439"/>
        <end position="515"/>
    </location>
</feature>
<feature type="compositionally biased region" description="Polar residues" evidence="1">
    <location>
        <begin position="134"/>
        <end position="153"/>
    </location>
</feature>